<reference evidence="2" key="2">
    <citation type="journal article" date="2022" name="Sci. Total Environ.">
        <title>Prevalence, transmission, and molecular epidemiology of tet(X)-positive bacteria among humans, animals, and environmental niches in China: An epidemiological, and genomic-based study.</title>
        <authorList>
            <person name="Dong N."/>
            <person name="Zeng Y."/>
            <person name="Cai C."/>
            <person name="Sun C."/>
            <person name="Lu J."/>
            <person name="Liu C."/>
            <person name="Zhou H."/>
            <person name="Sun Q."/>
            <person name="Shu L."/>
            <person name="Wang H."/>
            <person name="Wang Y."/>
            <person name="Wang S."/>
            <person name="Wu C."/>
            <person name="Chan E.W."/>
            <person name="Chen G."/>
            <person name="Shen Z."/>
            <person name="Chen S."/>
            <person name="Zhang R."/>
        </authorList>
    </citation>
    <scope>NUCLEOTIDE SEQUENCE</scope>
    <source>
        <strain evidence="2">DF49-4</strain>
    </source>
</reference>
<evidence type="ECO:0000313" key="2">
    <source>
        <dbReference type="EMBL" id="MDM1718836.1"/>
    </source>
</evidence>
<gene>
    <name evidence="2" type="ORF">HX110_06700</name>
</gene>
<dbReference type="InterPro" id="IPR002654">
    <property type="entry name" value="Glyco_trans_25"/>
</dbReference>
<dbReference type="Proteomes" id="UP001174419">
    <property type="component" value="Unassembled WGS sequence"/>
</dbReference>
<proteinExistence type="predicted"/>
<comment type="caution">
    <text evidence="2">The sequence shown here is derived from an EMBL/GenBank/DDBJ whole genome shotgun (WGS) entry which is preliminary data.</text>
</comment>
<feature type="domain" description="Glycosyl transferase family 25" evidence="1">
    <location>
        <begin position="40"/>
        <end position="184"/>
    </location>
</feature>
<protein>
    <submittedName>
        <fullName evidence="2">Glycosyltransferase family 25 protein</fullName>
    </submittedName>
</protein>
<accession>A0AB35M0D6</accession>
<dbReference type="Pfam" id="PF01755">
    <property type="entry name" value="Glyco_transf_25"/>
    <property type="match status" value="1"/>
</dbReference>
<evidence type="ECO:0000259" key="1">
    <source>
        <dbReference type="Pfam" id="PF01755"/>
    </source>
</evidence>
<reference evidence="2" key="1">
    <citation type="submission" date="2020-06" db="EMBL/GenBank/DDBJ databases">
        <authorList>
            <person name="Dong N."/>
        </authorList>
    </citation>
    <scope>NUCLEOTIDE SEQUENCE</scope>
    <source>
        <strain evidence="2">DF49-4</strain>
    </source>
</reference>
<dbReference type="EMBL" id="JACANG010000009">
    <property type="protein sequence ID" value="MDM1718836.1"/>
    <property type="molecule type" value="Genomic_DNA"/>
</dbReference>
<dbReference type="AlphaFoldDB" id="A0AB35M0D6"/>
<name>A0AB35M0D6_9GAMM</name>
<dbReference type="RefSeq" id="WP_286381088.1">
    <property type="nucleotide sequence ID" value="NZ_JACANG010000009.1"/>
</dbReference>
<evidence type="ECO:0000313" key="3">
    <source>
        <dbReference type="Proteomes" id="UP001174419"/>
    </source>
</evidence>
<dbReference type="CDD" id="cd06532">
    <property type="entry name" value="Glyco_transf_25"/>
    <property type="match status" value="1"/>
</dbReference>
<sequence length="253" mass="28981">MKVFVISIEEENSPRLNSFLCQPFFQNGNLEYTKVGVKGGELSAKEYFELAVKGREKPLTPGELGCTLAHLAALMKFLETRDEFALILEDDAILKNNLSYQMLSDGLSKIDLPKNLLLSIGGIQMKECRKVRGEFCDFSLLDKKVLKVVPDFYHRVNYTVSYIVDRKMAKTLLEYHKPARRADDWSYLYDFDSSTNILMTYLVDHPVIEKGEGNKSLSLIENERVDNTSTLKSKYGSGIRKNLAKFKYETYKI</sequence>
<organism evidence="2 3">
    <name type="scientific">Acinetobacter towneri</name>
    <dbReference type="NCBI Taxonomy" id="202956"/>
    <lineage>
        <taxon>Bacteria</taxon>
        <taxon>Pseudomonadati</taxon>
        <taxon>Pseudomonadota</taxon>
        <taxon>Gammaproteobacteria</taxon>
        <taxon>Moraxellales</taxon>
        <taxon>Moraxellaceae</taxon>
        <taxon>Acinetobacter</taxon>
    </lineage>
</organism>